<dbReference type="Proteomes" id="UP000324800">
    <property type="component" value="Unassembled WGS sequence"/>
</dbReference>
<name>A0A5J4TUG2_9EUKA</name>
<reference evidence="1 2" key="1">
    <citation type="submission" date="2019-03" db="EMBL/GenBank/DDBJ databases">
        <title>Single cell metagenomics reveals metabolic interactions within the superorganism composed of flagellate Streblomastix strix and complex community of Bacteroidetes bacteria on its surface.</title>
        <authorList>
            <person name="Treitli S.C."/>
            <person name="Kolisko M."/>
            <person name="Husnik F."/>
            <person name="Keeling P."/>
            <person name="Hampl V."/>
        </authorList>
    </citation>
    <scope>NUCLEOTIDE SEQUENCE [LARGE SCALE GENOMIC DNA]</scope>
    <source>
        <strain evidence="1">ST1C</strain>
    </source>
</reference>
<comment type="caution">
    <text evidence="1">The sequence shown here is derived from an EMBL/GenBank/DDBJ whole genome shotgun (WGS) entry which is preliminary data.</text>
</comment>
<evidence type="ECO:0000313" key="2">
    <source>
        <dbReference type="Proteomes" id="UP000324800"/>
    </source>
</evidence>
<proteinExistence type="predicted"/>
<evidence type="ECO:0008006" key="3">
    <source>
        <dbReference type="Google" id="ProtNLM"/>
    </source>
</evidence>
<sequence>MLFPDGPKARKGRRFARKILRILNVSKGAIDMILYGQRYNTQRRYYYAMEKLKKWTQINHYTKLDSLTMKPHIFITEVLAQFTSVNTSASSALQFLNGLSSMLSLTFNIDLKNNHMLQFTRKAISAHIIVEPKYEDTWNVVILFDYWRGKGSNRNLTNIELQIKLTSLLMTICQMRPAEIEGMSLRHRVICQKTDKVDLRLQPKTKSELHSYKLQKTKIETICPSATFFDWLKKFDNKYRRLIRDNKYGALWWNEDNYTSQKRPNLTQIKEIIRLDGYKRKTSIFIQTLSSKIINSNRPRRNVIKHIHGTCKELEINK</sequence>
<gene>
    <name evidence="1" type="ORF">EZS28_042336</name>
</gene>
<dbReference type="EMBL" id="SNRW01024606">
    <property type="protein sequence ID" value="KAA6362136.1"/>
    <property type="molecule type" value="Genomic_DNA"/>
</dbReference>
<accession>A0A5J4TUG2</accession>
<dbReference type="AlphaFoldDB" id="A0A5J4TUG2"/>
<organism evidence="1 2">
    <name type="scientific">Streblomastix strix</name>
    <dbReference type="NCBI Taxonomy" id="222440"/>
    <lineage>
        <taxon>Eukaryota</taxon>
        <taxon>Metamonada</taxon>
        <taxon>Preaxostyla</taxon>
        <taxon>Oxymonadida</taxon>
        <taxon>Streblomastigidae</taxon>
        <taxon>Streblomastix</taxon>
    </lineage>
</organism>
<evidence type="ECO:0000313" key="1">
    <source>
        <dbReference type="EMBL" id="KAA6362136.1"/>
    </source>
</evidence>
<protein>
    <recommendedName>
        <fullName evidence="3">Tyr recombinase domain-containing protein</fullName>
    </recommendedName>
</protein>